<dbReference type="Proteomes" id="UP001285441">
    <property type="component" value="Unassembled WGS sequence"/>
</dbReference>
<sequence>MKWSTRKEVVGSMEGCETVMVLVGQEQREFVLHKKLLCDTSNFFRENVEAIQKRDSSSSAPPSSAAASPFPEDGEDDDILWLPAESADMFEIFVLWLYQRRAFHRFLDTAVQKSSQGQRRSLRFNLIRLHLFAAIIGLPALQDVAVDALQDMYLHLNWDMSPPFIAFIYGECHTEQAFRLRKWAVAMLAWTLYGSETTLALTNQFDRLFAAYPTLAEEYKKHLEKMAGSKADVRFKNPQLRLPVNKLRNGERFFGFRQCSFHSHRATVGEGTCPHLLAAMSPPPPTARSLPKMGALAAEDEVESDASDCDPIISPVGNLTEMSFLDLS</sequence>
<accession>A0AAE0U7F5</accession>
<dbReference type="EMBL" id="JAULSW010000001">
    <property type="protein sequence ID" value="KAK3393801.1"/>
    <property type="molecule type" value="Genomic_DNA"/>
</dbReference>
<evidence type="ECO:0000256" key="1">
    <source>
        <dbReference type="SAM" id="MobiDB-lite"/>
    </source>
</evidence>
<comment type="caution">
    <text evidence="2">The sequence shown here is derived from an EMBL/GenBank/DDBJ whole genome shotgun (WGS) entry which is preliminary data.</text>
</comment>
<keyword evidence="3" id="KW-1185">Reference proteome</keyword>
<dbReference type="InterPro" id="IPR011333">
    <property type="entry name" value="SKP1/BTB/POZ_sf"/>
</dbReference>
<reference evidence="2" key="1">
    <citation type="journal article" date="2023" name="Mol. Phylogenet. Evol.">
        <title>Genome-scale phylogeny and comparative genomics of the fungal order Sordariales.</title>
        <authorList>
            <person name="Hensen N."/>
            <person name="Bonometti L."/>
            <person name="Westerberg I."/>
            <person name="Brannstrom I.O."/>
            <person name="Guillou S."/>
            <person name="Cros-Aarteil S."/>
            <person name="Calhoun S."/>
            <person name="Haridas S."/>
            <person name="Kuo A."/>
            <person name="Mondo S."/>
            <person name="Pangilinan J."/>
            <person name="Riley R."/>
            <person name="LaButti K."/>
            <person name="Andreopoulos B."/>
            <person name="Lipzen A."/>
            <person name="Chen C."/>
            <person name="Yan M."/>
            <person name="Daum C."/>
            <person name="Ng V."/>
            <person name="Clum A."/>
            <person name="Steindorff A."/>
            <person name="Ohm R.A."/>
            <person name="Martin F."/>
            <person name="Silar P."/>
            <person name="Natvig D.O."/>
            <person name="Lalanne C."/>
            <person name="Gautier V."/>
            <person name="Ament-Velasquez S.L."/>
            <person name="Kruys A."/>
            <person name="Hutchinson M.I."/>
            <person name="Powell A.J."/>
            <person name="Barry K."/>
            <person name="Miller A.N."/>
            <person name="Grigoriev I.V."/>
            <person name="Debuchy R."/>
            <person name="Gladieux P."/>
            <person name="Hiltunen Thoren M."/>
            <person name="Johannesson H."/>
        </authorList>
    </citation>
    <scope>NUCLEOTIDE SEQUENCE</scope>
    <source>
        <strain evidence="2">CBS 232.78</strain>
    </source>
</reference>
<protein>
    <recommendedName>
        <fullName evidence="4">BTB domain-containing protein</fullName>
    </recommendedName>
</protein>
<organism evidence="2 3">
    <name type="scientific">Podospora didyma</name>
    <dbReference type="NCBI Taxonomy" id="330526"/>
    <lineage>
        <taxon>Eukaryota</taxon>
        <taxon>Fungi</taxon>
        <taxon>Dikarya</taxon>
        <taxon>Ascomycota</taxon>
        <taxon>Pezizomycotina</taxon>
        <taxon>Sordariomycetes</taxon>
        <taxon>Sordariomycetidae</taxon>
        <taxon>Sordariales</taxon>
        <taxon>Podosporaceae</taxon>
        <taxon>Podospora</taxon>
    </lineage>
</organism>
<proteinExistence type="predicted"/>
<feature type="region of interest" description="Disordered" evidence="1">
    <location>
        <begin position="54"/>
        <end position="73"/>
    </location>
</feature>
<evidence type="ECO:0008006" key="4">
    <source>
        <dbReference type="Google" id="ProtNLM"/>
    </source>
</evidence>
<evidence type="ECO:0000313" key="2">
    <source>
        <dbReference type="EMBL" id="KAK3393801.1"/>
    </source>
</evidence>
<gene>
    <name evidence="2" type="ORF">B0H63DRAFT_28572</name>
</gene>
<dbReference type="Gene3D" id="3.30.710.10">
    <property type="entry name" value="Potassium Channel Kv1.1, Chain A"/>
    <property type="match status" value="1"/>
</dbReference>
<evidence type="ECO:0000313" key="3">
    <source>
        <dbReference type="Proteomes" id="UP001285441"/>
    </source>
</evidence>
<feature type="compositionally biased region" description="Low complexity" evidence="1">
    <location>
        <begin position="57"/>
        <end position="69"/>
    </location>
</feature>
<reference evidence="2" key="2">
    <citation type="submission" date="2023-06" db="EMBL/GenBank/DDBJ databases">
        <authorList>
            <consortium name="Lawrence Berkeley National Laboratory"/>
            <person name="Haridas S."/>
            <person name="Hensen N."/>
            <person name="Bonometti L."/>
            <person name="Westerberg I."/>
            <person name="Brannstrom I.O."/>
            <person name="Guillou S."/>
            <person name="Cros-Aarteil S."/>
            <person name="Calhoun S."/>
            <person name="Kuo A."/>
            <person name="Mondo S."/>
            <person name="Pangilinan J."/>
            <person name="Riley R."/>
            <person name="LaButti K."/>
            <person name="Andreopoulos B."/>
            <person name="Lipzen A."/>
            <person name="Chen C."/>
            <person name="Yanf M."/>
            <person name="Daum C."/>
            <person name="Ng V."/>
            <person name="Clum A."/>
            <person name="Steindorff A."/>
            <person name="Ohm R."/>
            <person name="Martin F."/>
            <person name="Silar P."/>
            <person name="Natvig D."/>
            <person name="Lalanne C."/>
            <person name="Gautier V."/>
            <person name="Ament-velasquez S.L."/>
            <person name="Kruys A."/>
            <person name="Hutchinson M.I."/>
            <person name="Powell A.J."/>
            <person name="Barry K."/>
            <person name="Miller A.N."/>
            <person name="Grigoriev I.V."/>
            <person name="Debuchy R."/>
            <person name="Gladieux P."/>
            <person name="Thoren M.H."/>
            <person name="Johannesson H."/>
        </authorList>
    </citation>
    <scope>NUCLEOTIDE SEQUENCE</scope>
    <source>
        <strain evidence="2">CBS 232.78</strain>
    </source>
</reference>
<name>A0AAE0U7F5_9PEZI</name>
<dbReference type="AlphaFoldDB" id="A0AAE0U7F5"/>